<organism evidence="1 2">
    <name type="scientific">Parasponia andersonii</name>
    <name type="common">Sponia andersonii</name>
    <dbReference type="NCBI Taxonomy" id="3476"/>
    <lineage>
        <taxon>Eukaryota</taxon>
        <taxon>Viridiplantae</taxon>
        <taxon>Streptophyta</taxon>
        <taxon>Embryophyta</taxon>
        <taxon>Tracheophyta</taxon>
        <taxon>Spermatophyta</taxon>
        <taxon>Magnoliopsida</taxon>
        <taxon>eudicotyledons</taxon>
        <taxon>Gunneridae</taxon>
        <taxon>Pentapetalae</taxon>
        <taxon>rosids</taxon>
        <taxon>fabids</taxon>
        <taxon>Rosales</taxon>
        <taxon>Cannabaceae</taxon>
        <taxon>Parasponia</taxon>
    </lineage>
</organism>
<dbReference type="EMBL" id="JXTB01000483">
    <property type="protein sequence ID" value="PON38843.1"/>
    <property type="molecule type" value="Genomic_DNA"/>
</dbReference>
<dbReference type="AlphaFoldDB" id="A0A2P5AQM4"/>
<dbReference type="Proteomes" id="UP000237105">
    <property type="component" value="Unassembled WGS sequence"/>
</dbReference>
<reference evidence="2" key="1">
    <citation type="submission" date="2016-06" db="EMBL/GenBank/DDBJ databases">
        <title>Parallel loss of symbiosis genes in relatives of nitrogen-fixing non-legume Parasponia.</title>
        <authorList>
            <person name="Van Velzen R."/>
            <person name="Holmer R."/>
            <person name="Bu F."/>
            <person name="Rutten L."/>
            <person name="Van Zeijl A."/>
            <person name="Liu W."/>
            <person name="Santuari L."/>
            <person name="Cao Q."/>
            <person name="Sharma T."/>
            <person name="Shen D."/>
            <person name="Roswanjaya Y."/>
            <person name="Wardhani T."/>
            <person name="Kalhor M.S."/>
            <person name="Jansen J."/>
            <person name="Van den Hoogen J."/>
            <person name="Gungor B."/>
            <person name="Hartog M."/>
            <person name="Hontelez J."/>
            <person name="Verver J."/>
            <person name="Yang W.-C."/>
            <person name="Schijlen E."/>
            <person name="Repin R."/>
            <person name="Schilthuizen M."/>
            <person name="Schranz E."/>
            <person name="Heidstra R."/>
            <person name="Miyata K."/>
            <person name="Fedorova E."/>
            <person name="Kohlen W."/>
            <person name="Bisseling T."/>
            <person name="Smit S."/>
            <person name="Geurts R."/>
        </authorList>
    </citation>
    <scope>NUCLEOTIDE SEQUENCE [LARGE SCALE GENOMIC DNA]</scope>
    <source>
        <strain evidence="2">cv. WU1-14</strain>
    </source>
</reference>
<proteinExistence type="predicted"/>
<sequence length="69" mass="7696">MGKSRLLRTSIEQKKIDIVPCQHLVKCCSVANAAPWCLVYKGFGPLTRTHGVAMLINEHHNALFNFGQC</sequence>
<protein>
    <submittedName>
        <fullName evidence="1">Uncharacterized protein</fullName>
    </submittedName>
</protein>
<keyword evidence="2" id="KW-1185">Reference proteome</keyword>
<gene>
    <name evidence="1" type="ORF">PanWU01x14_309320</name>
</gene>
<comment type="caution">
    <text evidence="1">The sequence shown here is derived from an EMBL/GenBank/DDBJ whole genome shotgun (WGS) entry which is preliminary data.</text>
</comment>
<accession>A0A2P5AQM4</accession>
<name>A0A2P5AQM4_PARAD</name>
<evidence type="ECO:0000313" key="1">
    <source>
        <dbReference type="EMBL" id="PON38843.1"/>
    </source>
</evidence>
<evidence type="ECO:0000313" key="2">
    <source>
        <dbReference type="Proteomes" id="UP000237105"/>
    </source>
</evidence>
<dbReference type="OrthoDB" id="10523366at2759"/>